<sequence length="108" mass="12448">MAQAKPVYIQINGYDFLCKDLKSAQKLLTALDESELIPLRMVKKGDEYIYTKAYHTYETSLSIGKKEVDFDWKDPEDEMTETPDMPEIVNIDAMDEYPPADHDSHNAE</sequence>
<dbReference type="RefSeq" id="WP_210223758.1">
    <property type="nucleotide sequence ID" value="NZ_CP072801.1"/>
</dbReference>
<evidence type="ECO:0000313" key="2">
    <source>
        <dbReference type="Proteomes" id="UP000672039"/>
    </source>
</evidence>
<evidence type="ECO:0000313" key="1">
    <source>
        <dbReference type="EMBL" id="QTR47491.1"/>
    </source>
</evidence>
<protein>
    <submittedName>
        <fullName evidence="1">Uncharacterized protein</fullName>
    </submittedName>
</protein>
<accession>A0ABX7WW11</accession>
<name>A0ABX7WW11_9GAMM</name>
<keyword evidence="2" id="KW-1185">Reference proteome</keyword>
<dbReference type="EMBL" id="CP072801">
    <property type="protein sequence ID" value="QTR47491.1"/>
    <property type="molecule type" value="Genomic_DNA"/>
</dbReference>
<reference evidence="1 2" key="1">
    <citation type="submission" date="2021-04" db="EMBL/GenBank/DDBJ databases">
        <title>Genomics, taxonomy and metabolism of representatives of sulfur bacteria of the genus Thiothrix: Thiothrix fructosivorans QT, Thiothrix unzii A1T and three new species, Thiothrix subterranea sp. nov., Thiothrix litoralis sp. nov. and 'Candidatus Thiothrix anitrata' sp. nov.</title>
        <authorList>
            <person name="Ravin N.V."/>
            <person name="Smolyakov D."/>
            <person name="Rudenko T.S."/>
            <person name="Mardanov A.V."/>
            <person name="Beletsky A.V."/>
            <person name="Markov N.D."/>
            <person name="Fomenkov A.I."/>
            <person name="Roberts R.J."/>
            <person name="Karnachuk O.V."/>
            <person name="Novikov A."/>
            <person name="Grabovich M.Y."/>
        </authorList>
    </citation>
    <scope>NUCLEOTIDE SEQUENCE [LARGE SCALE GENOMIC DNA]</scope>
    <source>
        <strain evidence="1 2">AS</strain>
    </source>
</reference>
<organism evidence="1 2">
    <name type="scientific">Thiothrix litoralis</name>
    <dbReference type="NCBI Taxonomy" id="2891210"/>
    <lineage>
        <taxon>Bacteria</taxon>
        <taxon>Pseudomonadati</taxon>
        <taxon>Pseudomonadota</taxon>
        <taxon>Gammaproteobacteria</taxon>
        <taxon>Thiotrichales</taxon>
        <taxon>Thiotrichaceae</taxon>
        <taxon>Thiothrix</taxon>
    </lineage>
</organism>
<gene>
    <name evidence="1" type="ORF">J9253_06030</name>
</gene>
<proteinExistence type="predicted"/>
<dbReference type="Proteomes" id="UP000672039">
    <property type="component" value="Chromosome"/>
</dbReference>